<dbReference type="PRINTS" id="PR00723">
    <property type="entry name" value="SUBTILISIN"/>
</dbReference>
<dbReference type="Proteomes" id="UP000219356">
    <property type="component" value="Unassembled WGS sequence"/>
</dbReference>
<dbReference type="OrthoDB" id="9798386at2"/>
<dbReference type="PANTHER" id="PTHR43806">
    <property type="entry name" value="PEPTIDASE S8"/>
    <property type="match status" value="1"/>
</dbReference>
<feature type="domain" description="Peptidase S8/S53" evidence="6">
    <location>
        <begin position="58"/>
        <end position="295"/>
    </location>
</feature>
<evidence type="ECO:0000259" key="6">
    <source>
        <dbReference type="Pfam" id="PF00082"/>
    </source>
</evidence>
<protein>
    <submittedName>
        <fullName evidence="7">Subtilase family protein</fullName>
    </submittedName>
</protein>
<feature type="active site" description="Charge relay system" evidence="5">
    <location>
        <position position="247"/>
    </location>
</feature>
<dbReference type="GO" id="GO:0004252">
    <property type="term" value="F:serine-type endopeptidase activity"/>
    <property type="evidence" value="ECO:0007669"/>
    <property type="project" value="UniProtKB-UniRule"/>
</dbReference>
<gene>
    <name evidence="7" type="ORF">SAMN05421503_2844</name>
</gene>
<dbReference type="PANTHER" id="PTHR43806:SF11">
    <property type="entry name" value="CEREVISIN-RELATED"/>
    <property type="match status" value="1"/>
</dbReference>
<evidence type="ECO:0000256" key="3">
    <source>
        <dbReference type="ARBA" id="ARBA00022801"/>
    </source>
</evidence>
<keyword evidence="3 5" id="KW-0378">Hydrolase</keyword>
<dbReference type="GO" id="GO:0006508">
    <property type="term" value="P:proteolysis"/>
    <property type="evidence" value="ECO:0007669"/>
    <property type="project" value="UniProtKB-KW"/>
</dbReference>
<proteinExistence type="inferred from homology"/>
<dbReference type="Pfam" id="PF00082">
    <property type="entry name" value="Peptidase_S8"/>
    <property type="match status" value="1"/>
</dbReference>
<dbReference type="InterPro" id="IPR050131">
    <property type="entry name" value="Peptidase_S8_subtilisin-like"/>
</dbReference>
<reference evidence="8" key="1">
    <citation type="submission" date="2017-09" db="EMBL/GenBank/DDBJ databases">
        <authorList>
            <person name="Varghese N."/>
            <person name="Submissions S."/>
        </authorList>
    </citation>
    <scope>NUCLEOTIDE SEQUENCE [LARGE SCALE GENOMIC DNA]</scope>
    <source>
        <strain evidence="8">CGMCC 1.8913</strain>
    </source>
</reference>
<keyword evidence="4 5" id="KW-0720">Serine protease</keyword>
<keyword evidence="8" id="KW-1185">Reference proteome</keyword>
<dbReference type="Gene3D" id="3.40.50.200">
    <property type="entry name" value="Peptidase S8/S53 domain"/>
    <property type="match status" value="1"/>
</dbReference>
<dbReference type="AlphaFoldDB" id="A0A285P7E5"/>
<evidence type="ECO:0000256" key="2">
    <source>
        <dbReference type="ARBA" id="ARBA00022670"/>
    </source>
</evidence>
<dbReference type="RefSeq" id="WP_097043069.1">
    <property type="nucleotide sequence ID" value="NZ_OBEK01000004.1"/>
</dbReference>
<comment type="similarity">
    <text evidence="1 5">Belongs to the peptidase S8 family.</text>
</comment>
<feature type="active site" description="Charge relay system" evidence="5">
    <location>
        <position position="97"/>
    </location>
</feature>
<evidence type="ECO:0000256" key="5">
    <source>
        <dbReference type="PROSITE-ProRule" id="PRU01240"/>
    </source>
</evidence>
<dbReference type="EMBL" id="OBEK01000004">
    <property type="protein sequence ID" value="SNZ16056.1"/>
    <property type="molecule type" value="Genomic_DNA"/>
</dbReference>
<name>A0A285P7E5_9BACI</name>
<accession>A0A285P7E5</accession>
<organism evidence="7 8">
    <name type="scientific">Terribacillus aidingensis</name>
    <dbReference type="NCBI Taxonomy" id="586416"/>
    <lineage>
        <taxon>Bacteria</taxon>
        <taxon>Bacillati</taxon>
        <taxon>Bacillota</taxon>
        <taxon>Bacilli</taxon>
        <taxon>Bacillales</taxon>
        <taxon>Bacillaceae</taxon>
        <taxon>Terribacillus</taxon>
    </lineage>
</organism>
<evidence type="ECO:0000313" key="8">
    <source>
        <dbReference type="Proteomes" id="UP000219356"/>
    </source>
</evidence>
<keyword evidence="2 5" id="KW-0645">Protease</keyword>
<feature type="active site" description="Charge relay system" evidence="5">
    <location>
        <position position="64"/>
    </location>
</feature>
<evidence type="ECO:0000256" key="4">
    <source>
        <dbReference type="ARBA" id="ARBA00022825"/>
    </source>
</evidence>
<evidence type="ECO:0000313" key="7">
    <source>
        <dbReference type="EMBL" id="SNZ16056.1"/>
    </source>
</evidence>
<evidence type="ECO:0000256" key="1">
    <source>
        <dbReference type="ARBA" id="ARBA00011073"/>
    </source>
</evidence>
<dbReference type="InterPro" id="IPR036852">
    <property type="entry name" value="Peptidase_S8/S53_dom_sf"/>
</dbReference>
<dbReference type="SUPFAM" id="SSF52743">
    <property type="entry name" value="Subtilisin-like"/>
    <property type="match status" value="1"/>
</dbReference>
<sequence>MKHKTNLVIILLLVFCSGCQKGEVKTYSWKFSDCGENWALCLLYPEEENKMYSLKEPIKVAVLDSGVNTDLSVFKDMNVESYSAIDGENPDIDDFGHGTAIAGLISYPYYLNRDKGVNIKLLNVKVLNDKGGGKVEDIVKGIEWSIKQDADIINMSFGFQKDNPKLKSAIDLAIENNITIISSAGNNIGLSTDYPAAYKDVISISSINKDMKRDNLTSKGKVDFVSPGVNLAVFKPDGTKDVASGTSLATALATGIVANLMTREQFERPEEVKQYLTKNAIPLGEKKAENSYGLGLIRYDK</sequence>
<dbReference type="PROSITE" id="PS51892">
    <property type="entry name" value="SUBTILASE"/>
    <property type="match status" value="1"/>
</dbReference>
<dbReference type="InterPro" id="IPR015500">
    <property type="entry name" value="Peptidase_S8_subtilisin-rel"/>
</dbReference>
<dbReference type="InterPro" id="IPR000209">
    <property type="entry name" value="Peptidase_S8/S53_dom"/>
</dbReference>